<dbReference type="Gene3D" id="3.90.1640.10">
    <property type="entry name" value="inorganic pyrophosphatase (n-terminal core)"/>
    <property type="match status" value="1"/>
</dbReference>
<gene>
    <name evidence="2" type="ORF">GX888_00915</name>
</gene>
<dbReference type="Pfam" id="PF01368">
    <property type="entry name" value="DHH"/>
    <property type="match status" value="1"/>
</dbReference>
<dbReference type="InterPro" id="IPR001667">
    <property type="entry name" value="DDH_dom"/>
</dbReference>
<comment type="caution">
    <text evidence="2">The sequence shown here is derived from an EMBL/GenBank/DDBJ whole genome shotgun (WGS) entry which is preliminary data.</text>
</comment>
<dbReference type="InterPro" id="IPR051319">
    <property type="entry name" value="Oligoribo/pAp-PDE_c-di-AMP_PDE"/>
</dbReference>
<dbReference type="EMBL" id="JAAZIL010000022">
    <property type="protein sequence ID" value="NLZ24297.1"/>
    <property type="molecule type" value="Genomic_DNA"/>
</dbReference>
<accession>A0A847VD91</accession>
<evidence type="ECO:0000313" key="2">
    <source>
        <dbReference type="EMBL" id="NLZ24297.1"/>
    </source>
</evidence>
<evidence type="ECO:0000313" key="3">
    <source>
        <dbReference type="Proteomes" id="UP000564033"/>
    </source>
</evidence>
<dbReference type="Proteomes" id="UP000564033">
    <property type="component" value="Unassembled WGS sequence"/>
</dbReference>
<organism evidence="2 3">
    <name type="scientific">Candidatus Dojkabacteria bacterium</name>
    <dbReference type="NCBI Taxonomy" id="2099670"/>
    <lineage>
        <taxon>Bacteria</taxon>
        <taxon>Candidatus Dojkabacteria</taxon>
    </lineage>
</organism>
<protein>
    <recommendedName>
        <fullName evidence="1">DDH domain-containing protein</fullName>
    </recommendedName>
</protein>
<dbReference type="AlphaFoldDB" id="A0A847VD91"/>
<reference evidence="2 3" key="1">
    <citation type="journal article" date="2020" name="Biotechnol. Biofuels">
        <title>New insights from the biogas microbiome by comprehensive genome-resolved metagenomics of nearly 1600 species originating from multiple anaerobic digesters.</title>
        <authorList>
            <person name="Campanaro S."/>
            <person name="Treu L."/>
            <person name="Rodriguez-R L.M."/>
            <person name="Kovalovszki A."/>
            <person name="Ziels R.M."/>
            <person name="Maus I."/>
            <person name="Zhu X."/>
            <person name="Kougias P.G."/>
            <person name="Basile A."/>
            <person name="Luo G."/>
            <person name="Schluter A."/>
            <person name="Konstantinidis K.T."/>
            <person name="Angelidaki I."/>
        </authorList>
    </citation>
    <scope>NUCLEOTIDE SEQUENCE [LARGE SCALE GENOMIC DNA]</scope>
    <source>
        <strain evidence="2">AS19jrsBPTG_9</strain>
    </source>
</reference>
<dbReference type="SUPFAM" id="SSF64182">
    <property type="entry name" value="DHH phosphoesterases"/>
    <property type="match status" value="1"/>
</dbReference>
<proteinExistence type="predicted"/>
<sequence length="333" mass="37965">MKKEYKKLKRLISKSKNILILTHKGPDFDGFSSALILKKVLSTLYPKKNILFKTNQLPTQNIPYMQEIQMAQKFETENEDLVIMVDAGSWDICTMPDDSIRLTTAKVAVIDHHNTRPMKDIVLEINEGMSSATEQVIDFLEKAYGKKFVITKEISHLAQIGIVFDTGRFLFENTKPETYELMAKLTKIYRLDMEEFTYKSEKFPLETLTPLILFIKNLRVKDDMAFTFLTNNDINSNNLIKIGVNSAQQFVKNNILRYIHGVHWGFIVRPSYAEENAWQVSLRSTKGYQQVDKIAELLGGGGHQYSSAAKIVAKDGDEATKIVLDTISKIVPT</sequence>
<dbReference type="Gene3D" id="3.10.310.30">
    <property type="match status" value="1"/>
</dbReference>
<name>A0A847VD91_9BACT</name>
<dbReference type="PANTHER" id="PTHR47618:SF1">
    <property type="entry name" value="BIFUNCTIONAL OLIGORIBONUCLEASE AND PAP PHOSPHATASE NRNA"/>
    <property type="match status" value="1"/>
</dbReference>
<dbReference type="InterPro" id="IPR038763">
    <property type="entry name" value="DHH_sf"/>
</dbReference>
<evidence type="ECO:0000259" key="1">
    <source>
        <dbReference type="Pfam" id="PF01368"/>
    </source>
</evidence>
<dbReference type="PANTHER" id="PTHR47618">
    <property type="entry name" value="BIFUNCTIONAL OLIGORIBONUCLEASE AND PAP PHOSPHATASE NRNA"/>
    <property type="match status" value="1"/>
</dbReference>
<feature type="domain" description="DDH" evidence="1">
    <location>
        <begin position="17"/>
        <end position="162"/>
    </location>
</feature>